<dbReference type="Pfam" id="PF13176">
    <property type="entry name" value="TPR_7"/>
    <property type="match status" value="1"/>
</dbReference>
<reference evidence="2 3" key="1">
    <citation type="submission" date="2018-12" db="EMBL/GenBank/DDBJ databases">
        <authorList>
            <person name="Li K."/>
        </authorList>
    </citation>
    <scope>NUCLEOTIDE SEQUENCE [LARGE SCALE GENOMIC DNA]</scope>
    <source>
        <strain evidence="3">CR22</strain>
    </source>
</reference>
<evidence type="ECO:0000313" key="2">
    <source>
        <dbReference type="EMBL" id="AZP23549.1"/>
    </source>
</evidence>
<keyword evidence="3" id="KW-1185">Reference proteome</keyword>
<name>A0A3Q9C7D5_9ACTN</name>
<dbReference type="RefSeq" id="WP_126277231.1">
    <property type="nucleotide sequence ID" value="NZ_CP034463.1"/>
</dbReference>
<protein>
    <submittedName>
        <fullName evidence="2">Tetratricopeptide repeat protein</fullName>
    </submittedName>
</protein>
<dbReference type="AlphaFoldDB" id="A0A3Q9C7D5"/>
<sequence length="639" mass="68685">MPVLNPAADSDLPVLICAVSGLGGIGKTSLAVYAARQAVRNGWFPGGTLFVDFRGYDDDPVTADQALVALLDGLGVCGTDLPQTSASQYALYQALLDERPSTLLLFDNASDPAQLTPLLPGTDHHRVLITSRGRLTALDARLLDLDVLTPEAAADLLTKSLQLTDPRDDRVLREPKAVAELGTLCGHHPLALRLTVGMLRERRYRSIGSLAKELGGDGDRMRVLGARPVLEAAYGQLPSDQARLLRLLSLAPTAEVSGEAAAALAGLSDSRTLTLLEGLAAACLVTPVPVAGEDVRWRLHDLVRAFGADLVSGDAELRKEGEGARERVLGWFVRWADAADDRLRWLPGMPVPERFGGRGEALAWFDGERAGLVAAVGWGREERFAREAVRLALCLAEYLAWRRYFDDWIAVAEARREAARRTGDRLDEAGAWNNLGNALREVGRVEEAVQAHTRARDLYQDVGDRSGEAGAWSGLGLALREAGGVEEAVQAHTRARDLFQAVGDRTREAVAWNNLGVALREAGGVEEAVQAHTRARDLYQAVGDRTREASAWNGLGIALEQAGRVEEAVEAYGTSLEIARECEDWYSAGLALYNLAILHQTAGRPAQARPAYLEAANAFTRANAPADAADAQSAADALT</sequence>
<dbReference type="Pfam" id="PF13424">
    <property type="entry name" value="TPR_12"/>
    <property type="match status" value="2"/>
</dbReference>
<evidence type="ECO:0000313" key="3">
    <source>
        <dbReference type="Proteomes" id="UP000280197"/>
    </source>
</evidence>
<dbReference type="Gene3D" id="1.25.40.10">
    <property type="entry name" value="Tetratricopeptide repeat domain"/>
    <property type="match status" value="1"/>
</dbReference>
<dbReference type="SMART" id="SM00028">
    <property type="entry name" value="TPR"/>
    <property type="match status" value="5"/>
</dbReference>
<accession>A0A3Q9C7D5</accession>
<dbReference type="Proteomes" id="UP000280197">
    <property type="component" value="Chromosome"/>
</dbReference>
<dbReference type="EMBL" id="CP034463">
    <property type="protein sequence ID" value="AZP23549.1"/>
    <property type="molecule type" value="Genomic_DNA"/>
</dbReference>
<feature type="repeat" description="TPR" evidence="1">
    <location>
        <begin position="429"/>
        <end position="462"/>
    </location>
</feature>
<keyword evidence="1" id="KW-0802">TPR repeat</keyword>
<dbReference type="PROSITE" id="PS50005">
    <property type="entry name" value="TPR"/>
    <property type="match status" value="2"/>
</dbReference>
<feature type="repeat" description="TPR" evidence="1">
    <location>
        <begin position="549"/>
        <end position="582"/>
    </location>
</feature>
<dbReference type="PANTHER" id="PTHR47691:SF3">
    <property type="entry name" value="HTH-TYPE TRANSCRIPTIONAL REGULATOR RV0890C-RELATED"/>
    <property type="match status" value="1"/>
</dbReference>
<gene>
    <name evidence="2" type="ORF">EJC51_33190</name>
</gene>
<dbReference type="Gene3D" id="3.40.50.300">
    <property type="entry name" value="P-loop containing nucleotide triphosphate hydrolases"/>
    <property type="match status" value="1"/>
</dbReference>
<dbReference type="KEGG" id="saqu:EJC51_33190"/>
<dbReference type="InterPro" id="IPR011990">
    <property type="entry name" value="TPR-like_helical_dom_sf"/>
</dbReference>
<dbReference type="PANTHER" id="PTHR47691">
    <property type="entry name" value="REGULATOR-RELATED"/>
    <property type="match status" value="1"/>
</dbReference>
<dbReference type="InterPro" id="IPR027417">
    <property type="entry name" value="P-loop_NTPase"/>
</dbReference>
<organism evidence="2 3">
    <name type="scientific">Streptomyces aquilus</name>
    <dbReference type="NCBI Taxonomy" id="2548456"/>
    <lineage>
        <taxon>Bacteria</taxon>
        <taxon>Bacillati</taxon>
        <taxon>Actinomycetota</taxon>
        <taxon>Actinomycetes</taxon>
        <taxon>Kitasatosporales</taxon>
        <taxon>Streptomycetaceae</taxon>
        <taxon>Streptomyces</taxon>
    </lineage>
</organism>
<dbReference type="InterPro" id="IPR019734">
    <property type="entry name" value="TPR_rpt"/>
</dbReference>
<proteinExistence type="predicted"/>
<dbReference type="SUPFAM" id="SSF52540">
    <property type="entry name" value="P-loop containing nucleoside triphosphate hydrolases"/>
    <property type="match status" value="1"/>
</dbReference>
<dbReference type="SUPFAM" id="SSF48452">
    <property type="entry name" value="TPR-like"/>
    <property type="match status" value="1"/>
</dbReference>
<evidence type="ECO:0000256" key="1">
    <source>
        <dbReference type="PROSITE-ProRule" id="PRU00339"/>
    </source>
</evidence>